<reference evidence="1" key="1">
    <citation type="submission" date="2025-03" db="EMBL/GenBank/DDBJ databases">
        <authorList>
            <consortium name="ELIXIR-Norway"/>
            <consortium name="Elixir Norway"/>
        </authorList>
    </citation>
    <scope>NUCLEOTIDE SEQUENCE</scope>
</reference>
<name>A0ACB1KI40_RANTA</name>
<dbReference type="EMBL" id="CATOBB020001116">
    <property type="protein sequence ID" value="CAM9233569.1"/>
    <property type="molecule type" value="Genomic_DNA"/>
</dbReference>
<comment type="caution">
    <text evidence="1">The sequence shown here is derived from an EMBL/GenBank/DDBJ whole genome shotgun (WGS) entry which is preliminary data.</text>
</comment>
<dbReference type="Proteomes" id="UP001162501">
    <property type="component" value="Unassembled WGS sequence"/>
</dbReference>
<sequence>MATCKNMDLAKSDIRILVPKGPIQGSTGVHGFQDESPEKLDPVEQGLEDTAAREVVAEKPATAQEACVKGLVSRVFWPGTFTRDVMDCIKELASCNPVVLEESKTLGCCNMRLELDQANEQECEVLKKIWGSAQVMDSMLKYLRRKIDEL</sequence>
<evidence type="ECO:0000313" key="1">
    <source>
        <dbReference type="EMBL" id="CAM9233569.1"/>
    </source>
</evidence>
<evidence type="ECO:0000313" key="2">
    <source>
        <dbReference type="Proteomes" id="UP001162501"/>
    </source>
</evidence>
<protein>
    <submittedName>
        <fullName evidence="1">Uncharacterized protein</fullName>
    </submittedName>
</protein>
<gene>
    <name evidence="1" type="ORF">MRATA1EN22A_LOCUS30232</name>
</gene>
<proteinExistence type="predicted"/>
<accession>A0ACB1KI40</accession>
<organism evidence="1 2">
    <name type="scientific">Rangifer tarandus platyrhynchus</name>
    <name type="common">Svalbard reindeer</name>
    <dbReference type="NCBI Taxonomy" id="3082113"/>
    <lineage>
        <taxon>Eukaryota</taxon>
        <taxon>Metazoa</taxon>
        <taxon>Chordata</taxon>
        <taxon>Craniata</taxon>
        <taxon>Vertebrata</taxon>
        <taxon>Euteleostomi</taxon>
        <taxon>Mammalia</taxon>
        <taxon>Eutheria</taxon>
        <taxon>Laurasiatheria</taxon>
        <taxon>Artiodactyla</taxon>
        <taxon>Ruminantia</taxon>
        <taxon>Pecora</taxon>
        <taxon>Cervidae</taxon>
        <taxon>Odocoileinae</taxon>
        <taxon>Rangifer</taxon>
    </lineage>
</organism>